<dbReference type="Pfam" id="PF07690">
    <property type="entry name" value="MFS_1"/>
    <property type="match status" value="1"/>
</dbReference>
<comment type="caution">
    <text evidence="7">The sequence shown here is derived from an EMBL/GenBank/DDBJ whole genome shotgun (WGS) entry which is preliminary data.</text>
</comment>
<dbReference type="InterPro" id="IPR011701">
    <property type="entry name" value="MFS"/>
</dbReference>
<dbReference type="InterPro" id="IPR036259">
    <property type="entry name" value="MFS_trans_sf"/>
</dbReference>
<evidence type="ECO:0000259" key="6">
    <source>
        <dbReference type="PROSITE" id="PS50850"/>
    </source>
</evidence>
<feature type="transmembrane region" description="Helical" evidence="5">
    <location>
        <begin position="316"/>
        <end position="333"/>
    </location>
</feature>
<gene>
    <name evidence="7" type="ORF">GCM10009855_28570</name>
</gene>
<reference evidence="7 8" key="1">
    <citation type="journal article" date="2019" name="Int. J. Syst. Evol. Microbiol.">
        <title>The Global Catalogue of Microorganisms (GCM) 10K type strain sequencing project: providing services to taxonomists for standard genome sequencing and annotation.</title>
        <authorList>
            <consortium name="The Broad Institute Genomics Platform"/>
            <consortium name="The Broad Institute Genome Sequencing Center for Infectious Disease"/>
            <person name="Wu L."/>
            <person name="Ma J."/>
        </authorList>
    </citation>
    <scope>NUCLEOTIDE SEQUENCE [LARGE SCALE GENOMIC DNA]</scope>
    <source>
        <strain evidence="7 8">JCM 16227</strain>
    </source>
</reference>
<dbReference type="PIRSF" id="PIRSF002808">
    <property type="entry name" value="Hexose_phosphate_transp"/>
    <property type="match status" value="1"/>
</dbReference>
<feature type="transmembrane region" description="Helical" evidence="5">
    <location>
        <begin position="339"/>
        <end position="363"/>
    </location>
</feature>
<dbReference type="InterPro" id="IPR020846">
    <property type="entry name" value="MFS_dom"/>
</dbReference>
<feature type="transmembrane region" description="Helical" evidence="5">
    <location>
        <begin position="63"/>
        <end position="88"/>
    </location>
</feature>
<protein>
    <submittedName>
        <fullName evidence="7">MFS transporter</fullName>
    </submittedName>
</protein>
<evidence type="ECO:0000256" key="1">
    <source>
        <dbReference type="ARBA" id="ARBA00004651"/>
    </source>
</evidence>
<keyword evidence="3 5" id="KW-1133">Transmembrane helix</keyword>
<keyword evidence="4 5" id="KW-0472">Membrane</keyword>
<dbReference type="EMBL" id="BAAARB010000016">
    <property type="protein sequence ID" value="GAA2386711.1"/>
    <property type="molecule type" value="Genomic_DNA"/>
</dbReference>
<feature type="transmembrane region" description="Helical" evidence="5">
    <location>
        <begin position="409"/>
        <end position="429"/>
    </location>
</feature>
<dbReference type="Proteomes" id="UP001501170">
    <property type="component" value="Unassembled WGS sequence"/>
</dbReference>
<feature type="domain" description="Major facilitator superfamily (MFS) profile" evidence="6">
    <location>
        <begin position="30"/>
        <end position="433"/>
    </location>
</feature>
<feature type="transmembrane region" description="Helical" evidence="5">
    <location>
        <begin position="121"/>
        <end position="143"/>
    </location>
</feature>
<evidence type="ECO:0000256" key="2">
    <source>
        <dbReference type="ARBA" id="ARBA00022692"/>
    </source>
</evidence>
<evidence type="ECO:0000256" key="3">
    <source>
        <dbReference type="ARBA" id="ARBA00022989"/>
    </source>
</evidence>
<evidence type="ECO:0000313" key="7">
    <source>
        <dbReference type="EMBL" id="GAA2386711.1"/>
    </source>
</evidence>
<keyword evidence="2 5" id="KW-0812">Transmembrane</keyword>
<dbReference type="InterPro" id="IPR050382">
    <property type="entry name" value="MFS_Na/Anion_cotransporter"/>
</dbReference>
<name>A0ABN3HS26_9ACTN</name>
<dbReference type="Gene3D" id="1.20.1250.20">
    <property type="entry name" value="MFS general substrate transporter like domains"/>
    <property type="match status" value="2"/>
</dbReference>
<organism evidence="7 8">
    <name type="scientific">Gordonia cholesterolivorans</name>
    <dbReference type="NCBI Taxonomy" id="559625"/>
    <lineage>
        <taxon>Bacteria</taxon>
        <taxon>Bacillati</taxon>
        <taxon>Actinomycetota</taxon>
        <taxon>Actinomycetes</taxon>
        <taxon>Mycobacteriales</taxon>
        <taxon>Gordoniaceae</taxon>
        <taxon>Gordonia</taxon>
    </lineage>
</organism>
<evidence type="ECO:0000313" key="8">
    <source>
        <dbReference type="Proteomes" id="UP001501170"/>
    </source>
</evidence>
<keyword evidence="8" id="KW-1185">Reference proteome</keyword>
<evidence type="ECO:0000256" key="4">
    <source>
        <dbReference type="ARBA" id="ARBA00023136"/>
    </source>
</evidence>
<dbReference type="PROSITE" id="PS50850">
    <property type="entry name" value="MFS"/>
    <property type="match status" value="1"/>
</dbReference>
<feature type="transmembrane region" description="Helical" evidence="5">
    <location>
        <begin position="242"/>
        <end position="263"/>
    </location>
</feature>
<dbReference type="SUPFAM" id="SSF103473">
    <property type="entry name" value="MFS general substrate transporter"/>
    <property type="match status" value="1"/>
</dbReference>
<feature type="transmembrane region" description="Helical" evidence="5">
    <location>
        <begin position="95"/>
        <end position="115"/>
    </location>
</feature>
<dbReference type="InterPro" id="IPR000849">
    <property type="entry name" value="Sugar_P_transporter"/>
</dbReference>
<evidence type="ECO:0000256" key="5">
    <source>
        <dbReference type="SAM" id="Phobius"/>
    </source>
</evidence>
<feature type="transmembrane region" description="Helical" evidence="5">
    <location>
        <begin position="27"/>
        <end position="43"/>
    </location>
</feature>
<feature type="transmembrane region" description="Helical" evidence="5">
    <location>
        <begin position="155"/>
        <end position="175"/>
    </location>
</feature>
<dbReference type="PANTHER" id="PTHR11662">
    <property type="entry name" value="SOLUTE CARRIER FAMILY 17"/>
    <property type="match status" value="1"/>
</dbReference>
<feature type="transmembrane region" description="Helical" evidence="5">
    <location>
        <begin position="275"/>
        <end position="295"/>
    </location>
</feature>
<proteinExistence type="predicted"/>
<feature type="transmembrane region" description="Helical" evidence="5">
    <location>
        <begin position="375"/>
        <end position="397"/>
    </location>
</feature>
<accession>A0ABN3HS26</accession>
<comment type="subcellular location">
    <subcellularLocation>
        <location evidence="1">Cell membrane</location>
        <topology evidence="1">Multi-pass membrane protein</topology>
    </subcellularLocation>
</comment>
<dbReference type="RefSeq" id="WP_346076893.1">
    <property type="nucleotide sequence ID" value="NZ_BAAARB010000016.1"/>
</dbReference>
<dbReference type="PANTHER" id="PTHR11662:SF450">
    <property type="entry name" value="BLR1003 PROTEIN"/>
    <property type="match status" value="1"/>
</dbReference>
<feature type="transmembrane region" description="Helical" evidence="5">
    <location>
        <begin position="181"/>
        <end position="203"/>
    </location>
</feature>
<sequence>MTSTLTPDQSATTPLDGTGREYSTRRAWLITAALALFMVINWGDKSVLGLTSHALMVDLGLTPSQYGLIASGFFFLFGVSTVVGGILVDRVQTRWMLIAMALVWAVVQFPVMGAASFSVLLISRVVLGLAEGPASPVSLHAVMKWFPDEKRDVPNAIVLGSSSLGVLIAAPAMAFVQVHWGWRWCFGVLGIAGLVWTVLWLAIGREGPYDAAPTTPRPSDEPAAETGPDRVSYRQIFASPTWLFLAFAGFACYFVTAILTTWLPTYLESERGISTVSTGNLIAAVAATGAVAMFGQGWVSRRLLARGVSSRWSRSGVPAVAIVIAAVAMFGFAETGGTFQLILMLPAFILYTTIFPAATAAVAEITPVAQRGTALGVFFAFFGVAGMLAPAVAGRLIQNAATSADGYHAVFLVCGGLLLAAGAAVLLLVDPERDRRRLTRPQR</sequence>